<name>A0ABM1BK67_LIMPO</name>
<protein>
    <submittedName>
        <fullName evidence="4">Macrophage mannose receptor 1-like</fullName>
    </submittedName>
</protein>
<keyword evidence="1" id="KW-1015">Disulfide bond</keyword>
<feature type="domain" description="C-type lectin" evidence="2">
    <location>
        <begin position="167"/>
        <end position="294"/>
    </location>
</feature>
<dbReference type="GeneID" id="106467784"/>
<accession>A0ABM1BK67</accession>
<gene>
    <name evidence="4" type="primary">LOC106467784</name>
</gene>
<reference evidence="4" key="1">
    <citation type="submission" date="2025-08" db="UniProtKB">
        <authorList>
            <consortium name="RefSeq"/>
        </authorList>
    </citation>
    <scope>IDENTIFICATION</scope>
    <source>
        <tissue evidence="4">Muscle</tissue>
    </source>
</reference>
<evidence type="ECO:0000313" key="3">
    <source>
        <dbReference type="Proteomes" id="UP000694941"/>
    </source>
</evidence>
<dbReference type="InterPro" id="IPR016187">
    <property type="entry name" value="CTDL_fold"/>
</dbReference>
<dbReference type="InterPro" id="IPR050801">
    <property type="entry name" value="Ca-Dep_Lectins_ImmuneDev"/>
</dbReference>
<dbReference type="InterPro" id="IPR001304">
    <property type="entry name" value="C-type_lectin-like"/>
</dbReference>
<dbReference type="SMART" id="SM00034">
    <property type="entry name" value="CLECT"/>
    <property type="match status" value="2"/>
</dbReference>
<evidence type="ECO:0000259" key="2">
    <source>
        <dbReference type="PROSITE" id="PS50041"/>
    </source>
</evidence>
<sequence length="301" mass="34967">MSNVVNSEYMLSVQLMFGISKDTKTKYVIVLEDSTFENAIQHCKEKGGFLATISNERDRKHTEEFIKQMYMSDNTFWLGISDRNKERFFESVNGEVIPFLPSFWAKDQPDNGGGTDPTCARLEKEIGSNKYFLNDVDCRKTHYGICEIPKEDKVDNHDLFSDCENEHEDYCYELLAALHRDFSTSNKACENWYDGQLAKISNLNKLLYFSELILNKGKENEDYWVGLTDRDRKGLWKFIEGTEAPFVPELWFDNEPNNNVGEKDEEDCVVATFIDENLLLEDRKCSDSYKFICVIRSGLNR</sequence>
<dbReference type="Pfam" id="PF00059">
    <property type="entry name" value="Lectin_C"/>
    <property type="match status" value="2"/>
</dbReference>
<organism evidence="3 4">
    <name type="scientific">Limulus polyphemus</name>
    <name type="common">Atlantic horseshoe crab</name>
    <dbReference type="NCBI Taxonomy" id="6850"/>
    <lineage>
        <taxon>Eukaryota</taxon>
        <taxon>Metazoa</taxon>
        <taxon>Ecdysozoa</taxon>
        <taxon>Arthropoda</taxon>
        <taxon>Chelicerata</taxon>
        <taxon>Merostomata</taxon>
        <taxon>Xiphosura</taxon>
        <taxon>Limulidae</taxon>
        <taxon>Limulus</taxon>
    </lineage>
</organism>
<feature type="domain" description="C-type lectin" evidence="2">
    <location>
        <begin position="27"/>
        <end position="147"/>
    </location>
</feature>
<dbReference type="Gene3D" id="3.10.100.10">
    <property type="entry name" value="Mannose-Binding Protein A, subunit A"/>
    <property type="match status" value="2"/>
</dbReference>
<dbReference type="InterPro" id="IPR016186">
    <property type="entry name" value="C-type_lectin-like/link_sf"/>
</dbReference>
<dbReference type="PROSITE" id="PS50041">
    <property type="entry name" value="C_TYPE_LECTIN_2"/>
    <property type="match status" value="2"/>
</dbReference>
<dbReference type="SUPFAM" id="SSF56436">
    <property type="entry name" value="C-type lectin-like"/>
    <property type="match status" value="2"/>
</dbReference>
<evidence type="ECO:0000313" key="4">
    <source>
        <dbReference type="RefSeq" id="XP_013783616.1"/>
    </source>
</evidence>
<dbReference type="InterPro" id="IPR018378">
    <property type="entry name" value="C-type_lectin_CS"/>
</dbReference>
<dbReference type="PANTHER" id="PTHR22801:SF63">
    <property type="entry name" value="C-TYPE LECTIN DOMAIN-CONTAINING PROTEIN"/>
    <property type="match status" value="1"/>
</dbReference>
<dbReference type="Proteomes" id="UP000694941">
    <property type="component" value="Unplaced"/>
</dbReference>
<dbReference type="CDD" id="cd00037">
    <property type="entry name" value="CLECT"/>
    <property type="match status" value="2"/>
</dbReference>
<keyword evidence="3" id="KW-1185">Reference proteome</keyword>
<dbReference type="RefSeq" id="XP_013783616.1">
    <property type="nucleotide sequence ID" value="XM_013928162.1"/>
</dbReference>
<dbReference type="PROSITE" id="PS00615">
    <property type="entry name" value="C_TYPE_LECTIN_1"/>
    <property type="match status" value="1"/>
</dbReference>
<dbReference type="PANTHER" id="PTHR22801">
    <property type="entry name" value="LITHOSTATHINE"/>
    <property type="match status" value="1"/>
</dbReference>
<evidence type="ECO:0000256" key="1">
    <source>
        <dbReference type="ARBA" id="ARBA00023157"/>
    </source>
</evidence>
<proteinExistence type="predicted"/>